<reference evidence="2" key="1">
    <citation type="submission" date="2021-07" db="EMBL/GenBank/DDBJ databases">
        <authorList>
            <person name="Branca A.L. A."/>
        </authorList>
    </citation>
    <scope>NUCLEOTIDE SEQUENCE</scope>
</reference>
<comment type="similarity">
    <text evidence="1">Belongs to the lcsJ thioesterase family.</text>
</comment>
<dbReference type="CDD" id="cd00586">
    <property type="entry name" value="4HBT"/>
    <property type="match status" value="1"/>
</dbReference>
<accession>A0A9W4KKS9</accession>
<proteinExistence type="inferred from homology"/>
<evidence type="ECO:0000313" key="3">
    <source>
        <dbReference type="Proteomes" id="UP001154252"/>
    </source>
</evidence>
<dbReference type="OrthoDB" id="265761at2759"/>
<keyword evidence="3" id="KW-1185">Reference proteome</keyword>
<dbReference type="PANTHER" id="PTHR12475:SF4">
    <property type="entry name" value="PROTEIN THEM6"/>
    <property type="match status" value="1"/>
</dbReference>
<dbReference type="PANTHER" id="PTHR12475">
    <property type="match status" value="1"/>
</dbReference>
<dbReference type="Gene3D" id="3.10.129.10">
    <property type="entry name" value="Hotdog Thioesterase"/>
    <property type="match status" value="1"/>
</dbReference>
<dbReference type="EMBL" id="CAJVRC010000882">
    <property type="protein sequence ID" value="CAG8903297.1"/>
    <property type="molecule type" value="Genomic_DNA"/>
</dbReference>
<dbReference type="InterPro" id="IPR029069">
    <property type="entry name" value="HotDog_dom_sf"/>
</dbReference>
<organism evidence="2 3">
    <name type="scientific">Penicillium egyptiacum</name>
    <dbReference type="NCBI Taxonomy" id="1303716"/>
    <lineage>
        <taxon>Eukaryota</taxon>
        <taxon>Fungi</taxon>
        <taxon>Dikarya</taxon>
        <taxon>Ascomycota</taxon>
        <taxon>Pezizomycotina</taxon>
        <taxon>Eurotiomycetes</taxon>
        <taxon>Eurotiomycetidae</taxon>
        <taxon>Eurotiales</taxon>
        <taxon>Aspergillaceae</taxon>
        <taxon>Penicillium</taxon>
    </lineage>
</organism>
<dbReference type="Proteomes" id="UP001154252">
    <property type="component" value="Unassembled WGS sequence"/>
</dbReference>
<comment type="caution">
    <text evidence="2">The sequence shown here is derived from an EMBL/GenBank/DDBJ whole genome shotgun (WGS) entry which is preliminary data.</text>
</comment>
<dbReference type="Pfam" id="PF13279">
    <property type="entry name" value="4HBT_2"/>
    <property type="match status" value="1"/>
</dbReference>
<gene>
    <name evidence="2" type="ORF">PEGY_LOCUS7195</name>
</gene>
<dbReference type="SUPFAM" id="SSF54637">
    <property type="entry name" value="Thioesterase/thiol ester dehydrase-isomerase"/>
    <property type="match status" value="1"/>
</dbReference>
<name>A0A9W4KKS9_9EURO</name>
<evidence type="ECO:0000256" key="1">
    <source>
        <dbReference type="ARBA" id="ARBA00038476"/>
    </source>
</evidence>
<sequence length="282" mass="32489">MVRRPGTGSEFKELTFHVAFSIFWRPRNGLPLPRKVNDALKYHHVFLPVVTRSRSPVTECDFNFHKSNSTYLTDLDASRAHLSGLFFAPIFQKTTGSVRCNLIVSAVACTFRREIKPFQPYELWTKVASWDDKWIYMVPHFVDRSKFRPGCSVMQADTSSHKEKTTKRVPPEGDQTKHVFASAVTRMVFKRGRLTIPPERALETCGLLSVMTIESPTEASEMDAKIETTKLAADCPEWTRRELESYRETNIPIVRLERGWDAIHELFKGEETVLARYGDLMW</sequence>
<evidence type="ECO:0008006" key="4">
    <source>
        <dbReference type="Google" id="ProtNLM"/>
    </source>
</evidence>
<protein>
    <recommendedName>
        <fullName evidence="4">Thioesterase</fullName>
    </recommendedName>
</protein>
<evidence type="ECO:0000313" key="2">
    <source>
        <dbReference type="EMBL" id="CAG8903297.1"/>
    </source>
</evidence>
<dbReference type="InterPro" id="IPR051490">
    <property type="entry name" value="THEM6_lcsJ_thioesterase"/>
</dbReference>
<dbReference type="AlphaFoldDB" id="A0A9W4KKS9"/>